<dbReference type="EMBL" id="CP163439">
    <property type="protein sequence ID" value="XDQ40776.1"/>
    <property type="molecule type" value="Genomic_DNA"/>
</dbReference>
<reference evidence="5" key="1">
    <citation type="submission" date="2024-07" db="EMBL/GenBank/DDBJ databases">
        <authorList>
            <person name="Yu S.T."/>
        </authorList>
    </citation>
    <scope>NUCLEOTIDE SEQUENCE</scope>
    <source>
        <strain evidence="5">R28</strain>
    </source>
</reference>
<dbReference type="InterPro" id="IPR016039">
    <property type="entry name" value="Thiolase-like"/>
</dbReference>
<dbReference type="PROSITE" id="PS52004">
    <property type="entry name" value="KS3_2"/>
    <property type="match status" value="1"/>
</dbReference>
<sequence>MKGSAVTNDGAQKASFTAPTVAGQAAVIAEAMNTAQVASEDIDYVEAHGSGTLIGDSIEVQALERAFGGRGDCVLGTVKGNIGHLDAAAGIAGLIKTVPPSNTTSCPPPSTTTPPTPTPTSTTPPSTSHHHPTPWPPTTTPRRAGISAFGFGGTNAHLIIEEPPPTPTIPAPLTPHPSLTPTPTPRYPRHLWHP</sequence>
<proteinExistence type="predicted"/>
<keyword evidence="1" id="KW-0596">Phosphopantetheine</keyword>
<dbReference type="Gene3D" id="3.30.70.3290">
    <property type="match status" value="1"/>
</dbReference>
<accession>A0AB39QED4</accession>
<dbReference type="RefSeq" id="WP_369175487.1">
    <property type="nucleotide sequence ID" value="NZ_CP163439.1"/>
</dbReference>
<dbReference type="InterPro" id="IPR050091">
    <property type="entry name" value="PKS_NRPS_Biosynth_Enz"/>
</dbReference>
<dbReference type="InterPro" id="IPR020841">
    <property type="entry name" value="PKS_Beta-ketoAc_synthase_dom"/>
</dbReference>
<dbReference type="Pfam" id="PF02801">
    <property type="entry name" value="Ketoacyl-synt_C"/>
    <property type="match status" value="1"/>
</dbReference>
<gene>
    <name evidence="5" type="ORF">AB5J49_46730</name>
</gene>
<dbReference type="GO" id="GO:0004312">
    <property type="term" value="F:fatty acid synthase activity"/>
    <property type="evidence" value="ECO:0007669"/>
    <property type="project" value="TreeGrafter"/>
</dbReference>
<dbReference type="InterPro" id="IPR032821">
    <property type="entry name" value="PKS_assoc"/>
</dbReference>
<evidence type="ECO:0000256" key="2">
    <source>
        <dbReference type="ARBA" id="ARBA00022553"/>
    </source>
</evidence>
<organism evidence="5">
    <name type="scientific">Streptomyces sp. R28</name>
    <dbReference type="NCBI Taxonomy" id="3238628"/>
    <lineage>
        <taxon>Bacteria</taxon>
        <taxon>Bacillati</taxon>
        <taxon>Actinomycetota</taxon>
        <taxon>Actinomycetes</taxon>
        <taxon>Kitasatosporales</taxon>
        <taxon>Streptomycetaceae</taxon>
        <taxon>Streptomyces</taxon>
    </lineage>
</organism>
<dbReference type="InterPro" id="IPR014031">
    <property type="entry name" value="Ketoacyl_synth_C"/>
</dbReference>
<evidence type="ECO:0000256" key="3">
    <source>
        <dbReference type="SAM" id="MobiDB-lite"/>
    </source>
</evidence>
<protein>
    <submittedName>
        <fullName evidence="5">Ketoacyl-synthetase C-terminal extension domain-containing protein</fullName>
    </submittedName>
</protein>
<dbReference type="PANTHER" id="PTHR43775:SF37">
    <property type="entry name" value="SI:DKEY-61P9.11"/>
    <property type="match status" value="1"/>
</dbReference>
<dbReference type="GO" id="GO:0006633">
    <property type="term" value="P:fatty acid biosynthetic process"/>
    <property type="evidence" value="ECO:0007669"/>
    <property type="project" value="TreeGrafter"/>
</dbReference>
<dbReference type="GO" id="GO:0071770">
    <property type="term" value="P:DIM/DIP cell wall layer assembly"/>
    <property type="evidence" value="ECO:0007669"/>
    <property type="project" value="TreeGrafter"/>
</dbReference>
<dbReference type="Pfam" id="PF16197">
    <property type="entry name" value="KAsynt_C_assoc"/>
    <property type="match status" value="1"/>
</dbReference>
<keyword evidence="2" id="KW-0597">Phosphoprotein</keyword>
<evidence type="ECO:0000259" key="4">
    <source>
        <dbReference type="PROSITE" id="PS52004"/>
    </source>
</evidence>
<feature type="compositionally biased region" description="Pro residues" evidence="3">
    <location>
        <begin position="106"/>
        <end position="118"/>
    </location>
</feature>
<dbReference type="SUPFAM" id="SSF53901">
    <property type="entry name" value="Thiolase-like"/>
    <property type="match status" value="1"/>
</dbReference>
<dbReference type="PANTHER" id="PTHR43775">
    <property type="entry name" value="FATTY ACID SYNTHASE"/>
    <property type="match status" value="1"/>
</dbReference>
<dbReference type="Gene3D" id="3.40.47.10">
    <property type="match status" value="1"/>
</dbReference>
<name>A0AB39QED4_9ACTN</name>
<evidence type="ECO:0000256" key="1">
    <source>
        <dbReference type="ARBA" id="ARBA00022450"/>
    </source>
</evidence>
<dbReference type="SMART" id="SM00825">
    <property type="entry name" value="PKS_KS"/>
    <property type="match status" value="1"/>
</dbReference>
<evidence type="ECO:0000313" key="5">
    <source>
        <dbReference type="EMBL" id="XDQ40776.1"/>
    </source>
</evidence>
<dbReference type="GO" id="GO:0005886">
    <property type="term" value="C:plasma membrane"/>
    <property type="evidence" value="ECO:0007669"/>
    <property type="project" value="TreeGrafter"/>
</dbReference>
<dbReference type="AlphaFoldDB" id="A0AB39QED4"/>
<feature type="compositionally biased region" description="Pro residues" evidence="3">
    <location>
        <begin position="162"/>
        <end position="186"/>
    </location>
</feature>
<feature type="domain" description="Ketosynthase family 3 (KS3)" evidence="4">
    <location>
        <begin position="1"/>
        <end position="162"/>
    </location>
</feature>
<dbReference type="GO" id="GO:0005737">
    <property type="term" value="C:cytoplasm"/>
    <property type="evidence" value="ECO:0007669"/>
    <property type="project" value="TreeGrafter"/>
</dbReference>
<feature type="region of interest" description="Disordered" evidence="3">
    <location>
        <begin position="100"/>
        <end position="194"/>
    </location>
</feature>